<evidence type="ECO:0000313" key="2">
    <source>
        <dbReference type="Proteomes" id="UP000076661"/>
    </source>
</evidence>
<evidence type="ECO:0000313" key="1">
    <source>
        <dbReference type="EMBL" id="KZN63877.1"/>
    </source>
</evidence>
<reference evidence="1 2" key="1">
    <citation type="submission" date="2013-07" db="EMBL/GenBank/DDBJ databases">
        <title>Comparative Genomic and Metabolomic Analysis of Twelve Strains of Pseudoalteromonas luteoviolacea.</title>
        <authorList>
            <person name="Vynne N.G."/>
            <person name="Mansson M."/>
            <person name="Gram L."/>
        </authorList>
    </citation>
    <scope>NUCLEOTIDE SEQUENCE [LARGE SCALE GENOMIC DNA]</scope>
    <source>
        <strain evidence="1 2">S4060-1</strain>
    </source>
</reference>
<dbReference type="PATRIC" id="fig|1365257.3.peg.3478"/>
<accession>A0A161YPH6</accession>
<protein>
    <submittedName>
        <fullName evidence="1">Uncharacterized protein</fullName>
    </submittedName>
</protein>
<organism evidence="1 2">
    <name type="scientific">Pseudoalteromonas luteoviolacea S4060-1</name>
    <dbReference type="NCBI Taxonomy" id="1365257"/>
    <lineage>
        <taxon>Bacteria</taxon>
        <taxon>Pseudomonadati</taxon>
        <taxon>Pseudomonadota</taxon>
        <taxon>Gammaproteobacteria</taxon>
        <taxon>Alteromonadales</taxon>
        <taxon>Pseudoalteromonadaceae</taxon>
        <taxon>Pseudoalteromonas</taxon>
    </lineage>
</organism>
<gene>
    <name evidence="1" type="ORF">N478_23300</name>
</gene>
<sequence>MRIKNKFTRNGAQKRSFKVFDPVNIGLLMM</sequence>
<comment type="caution">
    <text evidence="1">The sequence shown here is derived from an EMBL/GenBank/DDBJ whole genome shotgun (WGS) entry which is preliminary data.</text>
</comment>
<proteinExistence type="predicted"/>
<name>A0A161YPH6_9GAMM</name>
<dbReference type="AlphaFoldDB" id="A0A161YPH6"/>
<dbReference type="EMBL" id="AUXX01000031">
    <property type="protein sequence ID" value="KZN63877.1"/>
    <property type="molecule type" value="Genomic_DNA"/>
</dbReference>
<dbReference type="Proteomes" id="UP000076661">
    <property type="component" value="Unassembled WGS sequence"/>
</dbReference>